<gene>
    <name evidence="1" type="ORF">CASFOL_027213</name>
</gene>
<organism evidence="1 2">
    <name type="scientific">Castilleja foliolosa</name>
    <dbReference type="NCBI Taxonomy" id="1961234"/>
    <lineage>
        <taxon>Eukaryota</taxon>
        <taxon>Viridiplantae</taxon>
        <taxon>Streptophyta</taxon>
        <taxon>Embryophyta</taxon>
        <taxon>Tracheophyta</taxon>
        <taxon>Spermatophyta</taxon>
        <taxon>Magnoliopsida</taxon>
        <taxon>eudicotyledons</taxon>
        <taxon>Gunneridae</taxon>
        <taxon>Pentapetalae</taxon>
        <taxon>asterids</taxon>
        <taxon>lamiids</taxon>
        <taxon>Lamiales</taxon>
        <taxon>Orobanchaceae</taxon>
        <taxon>Pedicularideae</taxon>
        <taxon>Castillejinae</taxon>
        <taxon>Castilleja</taxon>
    </lineage>
</organism>
<accession>A0ABD3CF24</accession>
<sequence length="83" mass="9485">MMADEIENGEIVMTSSEHDKSTKQIDGCFVKCGDFFTRCSTIRHILSSLKRSTRPAQRNRQRASIRRAIKYDGAANEAMEEMK</sequence>
<name>A0ABD3CF24_9LAMI</name>
<evidence type="ECO:0000313" key="2">
    <source>
        <dbReference type="Proteomes" id="UP001632038"/>
    </source>
</evidence>
<keyword evidence="2" id="KW-1185">Reference proteome</keyword>
<comment type="caution">
    <text evidence="1">The sequence shown here is derived from an EMBL/GenBank/DDBJ whole genome shotgun (WGS) entry which is preliminary data.</text>
</comment>
<protein>
    <submittedName>
        <fullName evidence="1">Uncharacterized protein</fullName>
    </submittedName>
</protein>
<reference evidence="2" key="1">
    <citation type="journal article" date="2024" name="IScience">
        <title>Strigolactones Initiate the Formation of Haustorium-like Structures in Castilleja.</title>
        <authorList>
            <person name="Buerger M."/>
            <person name="Peterson D."/>
            <person name="Chory J."/>
        </authorList>
    </citation>
    <scope>NUCLEOTIDE SEQUENCE [LARGE SCALE GENOMIC DNA]</scope>
</reference>
<proteinExistence type="predicted"/>
<evidence type="ECO:0000313" key="1">
    <source>
        <dbReference type="EMBL" id="KAL3628167.1"/>
    </source>
</evidence>
<dbReference type="AlphaFoldDB" id="A0ABD3CF24"/>
<dbReference type="Proteomes" id="UP001632038">
    <property type="component" value="Unassembled WGS sequence"/>
</dbReference>
<dbReference type="EMBL" id="JAVIJP010000036">
    <property type="protein sequence ID" value="KAL3628167.1"/>
    <property type="molecule type" value="Genomic_DNA"/>
</dbReference>